<dbReference type="PANTHER" id="PTHR43792">
    <property type="entry name" value="GNAT FAMILY, PUTATIVE (AFU_ORTHOLOGUE AFUA_3G00765)-RELATED-RELATED"/>
    <property type="match status" value="1"/>
</dbReference>
<dbReference type="KEGG" id="cphy:B5808_03335"/>
<dbReference type="EMBL" id="CP020715">
    <property type="protein sequence ID" value="ARJ04366.1"/>
    <property type="molecule type" value="Genomic_DNA"/>
</dbReference>
<dbReference type="InterPro" id="IPR051531">
    <property type="entry name" value="N-acetyltransferase"/>
</dbReference>
<keyword evidence="2" id="KW-1185">Reference proteome</keyword>
<sequence>MSTTIRPWTDADLPLLVRANEAAMTAHLGGPETEDKVRARHEKYLGLAGDDQTGIFAIELDGVAVGGANWWRSEWHGEEIVEMGWFVVPEAQGRGVAAAGVAAVLDDAWRRAERRRVLAFPSIENIASNRVCARVGFERISEEDFPYRDTTLRVAVWSLQLGAPPRRD</sequence>
<dbReference type="Gene3D" id="3.40.630.30">
    <property type="match status" value="1"/>
</dbReference>
<dbReference type="Pfam" id="PF13302">
    <property type="entry name" value="Acetyltransf_3"/>
    <property type="match status" value="1"/>
</dbReference>
<proteinExistence type="predicted"/>
<accession>A0A1X9LGM5</accession>
<reference evidence="1 2" key="1">
    <citation type="submission" date="2017-04" db="EMBL/GenBank/DDBJ databases">
        <authorList>
            <person name="Afonso C.L."/>
            <person name="Miller P.J."/>
            <person name="Scott M.A."/>
            <person name="Spackman E."/>
            <person name="Goraichik I."/>
            <person name="Dimitrov K.M."/>
            <person name="Suarez D.L."/>
            <person name="Swayne D.E."/>
        </authorList>
    </citation>
    <scope>NUCLEOTIDE SEQUENCE [LARGE SCALE GENOMIC DNA]</scope>
    <source>
        <strain evidence="2">XA(T)</strain>
    </source>
</reference>
<dbReference type="InterPro" id="IPR016181">
    <property type="entry name" value="Acyl_CoA_acyltransferase"/>
</dbReference>
<dbReference type="InterPro" id="IPR000182">
    <property type="entry name" value="GNAT_dom"/>
</dbReference>
<dbReference type="Proteomes" id="UP000192775">
    <property type="component" value="Chromosome"/>
</dbReference>
<dbReference type="PROSITE" id="PS51186">
    <property type="entry name" value="GNAT"/>
    <property type="match status" value="1"/>
</dbReference>
<dbReference type="SUPFAM" id="SSF55729">
    <property type="entry name" value="Acyl-CoA N-acyltransferases (Nat)"/>
    <property type="match status" value="1"/>
</dbReference>
<dbReference type="STRING" id="1619308.B5808_03335"/>
<name>A0A1X9LGM5_9MICO</name>
<gene>
    <name evidence="1" type="ORF">B5808_03335</name>
</gene>
<protein>
    <submittedName>
        <fullName evidence="1">Uncharacterized protein</fullName>
    </submittedName>
</protein>
<dbReference type="AlphaFoldDB" id="A0A1X9LGM5"/>
<dbReference type="RefSeq" id="WP_085018407.1">
    <property type="nucleotide sequence ID" value="NZ_BMHD01000001.1"/>
</dbReference>
<dbReference type="GO" id="GO:0016747">
    <property type="term" value="F:acyltransferase activity, transferring groups other than amino-acyl groups"/>
    <property type="evidence" value="ECO:0007669"/>
    <property type="project" value="InterPro"/>
</dbReference>
<evidence type="ECO:0000313" key="2">
    <source>
        <dbReference type="Proteomes" id="UP000192775"/>
    </source>
</evidence>
<evidence type="ECO:0000313" key="1">
    <source>
        <dbReference type="EMBL" id="ARJ04366.1"/>
    </source>
</evidence>
<organism evidence="1 2">
    <name type="scientific">Cnuibacter physcomitrellae</name>
    <dbReference type="NCBI Taxonomy" id="1619308"/>
    <lineage>
        <taxon>Bacteria</taxon>
        <taxon>Bacillati</taxon>
        <taxon>Actinomycetota</taxon>
        <taxon>Actinomycetes</taxon>
        <taxon>Micrococcales</taxon>
        <taxon>Microbacteriaceae</taxon>
        <taxon>Cnuibacter</taxon>
    </lineage>
</organism>